<evidence type="ECO:0000259" key="1">
    <source>
        <dbReference type="Pfam" id="PF07755"/>
    </source>
</evidence>
<proteinExistence type="predicted"/>
<dbReference type="PANTHER" id="PTHR40690">
    <property type="entry name" value="GLL3100 PROTEIN"/>
    <property type="match status" value="1"/>
</dbReference>
<accession>A0A1B1AJL0</accession>
<dbReference type="KEGG" id="cbot:ATE48_12960"/>
<dbReference type="SUPFAM" id="SSF52540">
    <property type="entry name" value="P-loop containing nucleoside triphosphate hydrolases"/>
    <property type="match status" value="1"/>
</dbReference>
<dbReference type="AlphaFoldDB" id="A0A1B1AJL0"/>
<dbReference type="InterPro" id="IPR011669">
    <property type="entry name" value="DgcN-like"/>
</dbReference>
<dbReference type="OrthoDB" id="9778498at2"/>
<sequence>MPIDAAEMLSPDNKPDHWDVVEGQGSLFYPAYAGVSLGLLHGSQPDVIVVCHDAARTHVLGYPTYRLPTVSEVADLALRLGSRTNPNVRFAGVSLNTSSLSASEAADLLAREREALGVPVGDPIRGGPAFEELADACLGVCC</sequence>
<evidence type="ECO:0000313" key="2">
    <source>
        <dbReference type="EMBL" id="ANP46756.1"/>
    </source>
</evidence>
<dbReference type="STRING" id="1759059.ATE48_12960"/>
<dbReference type="RefSeq" id="WP_066772160.1">
    <property type="nucleotide sequence ID" value="NZ_CP013244.1"/>
</dbReference>
<protein>
    <recommendedName>
        <fullName evidence="1">D-glutamate N-acetyltransferase-like C-terminal domain-containing protein</fullName>
    </recommendedName>
</protein>
<gene>
    <name evidence="2" type="ORF">ATE48_12960</name>
</gene>
<feature type="domain" description="D-glutamate N-acetyltransferase-like C-terminal" evidence="1">
    <location>
        <begin position="6"/>
        <end position="128"/>
    </location>
</feature>
<organism evidence="2 3">
    <name type="scientific">Candidatus Viadribacter manganicus</name>
    <dbReference type="NCBI Taxonomy" id="1759059"/>
    <lineage>
        <taxon>Bacteria</taxon>
        <taxon>Pseudomonadati</taxon>
        <taxon>Pseudomonadota</taxon>
        <taxon>Alphaproteobacteria</taxon>
        <taxon>Hyphomonadales</taxon>
        <taxon>Hyphomonadaceae</taxon>
        <taxon>Candidatus Viadribacter</taxon>
    </lineage>
</organism>
<dbReference type="PANTHER" id="PTHR40690:SF1">
    <property type="entry name" value="DUF1611 DOMAIN-CONTAINING PROTEIN"/>
    <property type="match status" value="1"/>
</dbReference>
<dbReference type="Gene3D" id="3.40.50.300">
    <property type="entry name" value="P-loop containing nucleotide triphosphate hydrolases"/>
    <property type="match status" value="1"/>
</dbReference>
<name>A0A1B1AJL0_9PROT</name>
<dbReference type="Proteomes" id="UP000092498">
    <property type="component" value="Chromosome"/>
</dbReference>
<dbReference type="EMBL" id="CP013244">
    <property type="protein sequence ID" value="ANP46756.1"/>
    <property type="molecule type" value="Genomic_DNA"/>
</dbReference>
<keyword evidence="3" id="KW-1185">Reference proteome</keyword>
<dbReference type="InterPro" id="IPR035086">
    <property type="entry name" value="DgcN-like_C"/>
</dbReference>
<dbReference type="Pfam" id="PF07755">
    <property type="entry name" value="DUF1611"/>
    <property type="match status" value="1"/>
</dbReference>
<dbReference type="InParanoid" id="A0A1B1AJL0"/>
<dbReference type="InterPro" id="IPR027417">
    <property type="entry name" value="P-loop_NTPase"/>
</dbReference>
<reference evidence="2 3" key="1">
    <citation type="submission" date="2015-11" db="EMBL/GenBank/DDBJ databases">
        <title>Whole-Genome Sequence of Candidatus Oderbacter manganicum from the National Park Lower Oder Valley, Germany.</title>
        <authorList>
            <person name="Braun B."/>
            <person name="Liere K."/>
            <person name="Szewzyk U."/>
        </authorList>
    </citation>
    <scope>NUCLEOTIDE SEQUENCE [LARGE SCALE GENOMIC DNA]</scope>
    <source>
        <strain evidence="2 3">OTSz_A_272</strain>
    </source>
</reference>
<evidence type="ECO:0000313" key="3">
    <source>
        <dbReference type="Proteomes" id="UP000092498"/>
    </source>
</evidence>